<evidence type="ECO:0000256" key="6">
    <source>
        <dbReference type="RuleBase" id="RU363034"/>
    </source>
</evidence>
<evidence type="ECO:0000313" key="10">
    <source>
        <dbReference type="Proteomes" id="UP000264820"/>
    </source>
</evidence>
<evidence type="ECO:0000256" key="2">
    <source>
        <dbReference type="ARBA" id="ARBA00022729"/>
    </source>
</evidence>
<dbReference type="PROSITE" id="PS00135">
    <property type="entry name" value="TRYPSIN_SER"/>
    <property type="match status" value="1"/>
</dbReference>
<dbReference type="GeneTree" id="ENSGT00940000163009"/>
<dbReference type="Proteomes" id="UP000264820">
    <property type="component" value="Unplaced"/>
</dbReference>
<dbReference type="GO" id="GO:0006508">
    <property type="term" value="P:proteolysis"/>
    <property type="evidence" value="ECO:0007669"/>
    <property type="project" value="UniProtKB-KW"/>
</dbReference>
<reference evidence="9" key="1">
    <citation type="submission" date="2025-08" db="UniProtKB">
        <authorList>
            <consortium name="Ensembl"/>
        </authorList>
    </citation>
    <scope>IDENTIFICATION</scope>
</reference>
<evidence type="ECO:0000256" key="3">
    <source>
        <dbReference type="ARBA" id="ARBA00022801"/>
    </source>
</evidence>
<evidence type="ECO:0000256" key="1">
    <source>
        <dbReference type="ARBA" id="ARBA00022670"/>
    </source>
</evidence>
<keyword evidence="3 6" id="KW-0378">Hydrolase</keyword>
<dbReference type="InterPro" id="IPR018114">
    <property type="entry name" value="TRYPSIN_HIS"/>
</dbReference>
<dbReference type="Ensembl" id="ENSHCOT00000028178.1">
    <property type="protein sequence ID" value="ENSHCOP00000027498.1"/>
    <property type="gene ID" value="ENSHCOG00000019505.1"/>
</dbReference>
<evidence type="ECO:0000256" key="5">
    <source>
        <dbReference type="ARBA" id="ARBA00023157"/>
    </source>
</evidence>
<dbReference type="PRINTS" id="PR00722">
    <property type="entry name" value="CHYMOTRYPSIN"/>
</dbReference>
<dbReference type="InterPro" id="IPR009003">
    <property type="entry name" value="Peptidase_S1_PA"/>
</dbReference>
<keyword evidence="5" id="KW-1015">Disulfide bond</keyword>
<dbReference type="Pfam" id="PF00089">
    <property type="entry name" value="Trypsin"/>
    <property type="match status" value="1"/>
</dbReference>
<organism evidence="9 10">
    <name type="scientific">Hippocampus comes</name>
    <name type="common">Tiger tail seahorse</name>
    <dbReference type="NCBI Taxonomy" id="109280"/>
    <lineage>
        <taxon>Eukaryota</taxon>
        <taxon>Metazoa</taxon>
        <taxon>Chordata</taxon>
        <taxon>Craniata</taxon>
        <taxon>Vertebrata</taxon>
        <taxon>Euteleostomi</taxon>
        <taxon>Actinopterygii</taxon>
        <taxon>Neopterygii</taxon>
        <taxon>Teleostei</taxon>
        <taxon>Neoteleostei</taxon>
        <taxon>Acanthomorphata</taxon>
        <taxon>Syngnathiaria</taxon>
        <taxon>Syngnathiformes</taxon>
        <taxon>Syngnathoidei</taxon>
        <taxon>Syngnathidae</taxon>
        <taxon>Hippocampus</taxon>
    </lineage>
</organism>
<keyword evidence="10" id="KW-1185">Reference proteome</keyword>
<dbReference type="Gene3D" id="2.40.10.10">
    <property type="entry name" value="Trypsin-like serine proteases"/>
    <property type="match status" value="1"/>
</dbReference>
<dbReference type="AlphaFoldDB" id="A0A3Q2Z701"/>
<sequence>MPRKEVGPGRLVCRILAAMFVVVPSSTRNGFCLLPTRNKIVGGDVVAAGSWPWQASLQTFGSHVCGGTLINSEWVLSAAHCFTGISTTGWSVSLGRRNLEGIEPNEVALPVAEIIPHPLFDNQIFDNDIALLRLSSAVEFNAYVRPVCLAANTSVFNNGTESWVTGWGSVQQGVPLPSPKTLREVQVPVLGNRQCNCLNGEGVVTDNMLCAGFLEGGKDTCQGDSGGPMMSEQDGIWIQSGIVSFGFGCARQNNPGIYTRVSRYQPWIASHIGSDKPGFVHFDSRGPDADSNYSCPLPPPEDLSSAECAFHCNHNNVTSTHEFYVYEACSISVFTEQDPFGTVPLCFLHQWPISERWPMLL</sequence>
<dbReference type="InterPro" id="IPR001314">
    <property type="entry name" value="Peptidase_S1A"/>
</dbReference>
<feature type="signal peptide" evidence="7">
    <location>
        <begin position="1"/>
        <end position="27"/>
    </location>
</feature>
<dbReference type="InterPro" id="IPR043504">
    <property type="entry name" value="Peptidase_S1_PA_chymotrypsin"/>
</dbReference>
<evidence type="ECO:0000259" key="8">
    <source>
        <dbReference type="PROSITE" id="PS50240"/>
    </source>
</evidence>
<dbReference type="PANTHER" id="PTHR24252:SF7">
    <property type="entry name" value="HYALIN"/>
    <property type="match status" value="1"/>
</dbReference>
<dbReference type="SMART" id="SM00020">
    <property type="entry name" value="Tryp_SPc"/>
    <property type="match status" value="1"/>
</dbReference>
<keyword evidence="2 7" id="KW-0732">Signal</keyword>
<dbReference type="PROSITE" id="PS00134">
    <property type="entry name" value="TRYPSIN_HIS"/>
    <property type="match status" value="1"/>
</dbReference>
<dbReference type="CDD" id="cd00190">
    <property type="entry name" value="Tryp_SPc"/>
    <property type="match status" value="1"/>
</dbReference>
<dbReference type="InterPro" id="IPR001254">
    <property type="entry name" value="Trypsin_dom"/>
</dbReference>
<dbReference type="SUPFAM" id="SSF50494">
    <property type="entry name" value="Trypsin-like serine proteases"/>
    <property type="match status" value="1"/>
</dbReference>
<evidence type="ECO:0000313" key="9">
    <source>
        <dbReference type="Ensembl" id="ENSHCOP00000027498.1"/>
    </source>
</evidence>
<keyword evidence="4 6" id="KW-0720">Serine protease</keyword>
<dbReference type="FunFam" id="2.40.10.10:FF:000024">
    <property type="entry name" value="Serine protease 53"/>
    <property type="match status" value="1"/>
</dbReference>
<dbReference type="InterPro" id="IPR033116">
    <property type="entry name" value="TRYPSIN_SER"/>
</dbReference>
<dbReference type="GO" id="GO:0004252">
    <property type="term" value="F:serine-type endopeptidase activity"/>
    <property type="evidence" value="ECO:0007669"/>
    <property type="project" value="InterPro"/>
</dbReference>
<feature type="domain" description="Peptidase S1" evidence="8">
    <location>
        <begin position="40"/>
        <end position="273"/>
    </location>
</feature>
<dbReference type="PROSITE" id="PS50240">
    <property type="entry name" value="TRYPSIN_DOM"/>
    <property type="match status" value="1"/>
</dbReference>
<feature type="chain" id="PRO_5018737514" description="Peptidase S1 domain-containing protein" evidence="7">
    <location>
        <begin position="28"/>
        <end position="361"/>
    </location>
</feature>
<accession>A0A3Q2Z701</accession>
<protein>
    <recommendedName>
        <fullName evidence="8">Peptidase S1 domain-containing protein</fullName>
    </recommendedName>
</protein>
<evidence type="ECO:0000256" key="7">
    <source>
        <dbReference type="SAM" id="SignalP"/>
    </source>
</evidence>
<dbReference type="PANTHER" id="PTHR24252">
    <property type="entry name" value="ACROSIN-RELATED"/>
    <property type="match status" value="1"/>
</dbReference>
<reference evidence="9" key="2">
    <citation type="submission" date="2025-09" db="UniProtKB">
        <authorList>
            <consortium name="Ensembl"/>
        </authorList>
    </citation>
    <scope>IDENTIFICATION</scope>
</reference>
<proteinExistence type="predicted"/>
<evidence type="ECO:0000256" key="4">
    <source>
        <dbReference type="ARBA" id="ARBA00022825"/>
    </source>
</evidence>
<keyword evidence="1 6" id="KW-0645">Protease</keyword>
<name>A0A3Q2Z701_HIPCM</name>